<feature type="transmembrane region" description="Helical" evidence="5">
    <location>
        <begin position="232"/>
        <end position="254"/>
    </location>
</feature>
<dbReference type="EMBL" id="WKJD01000021">
    <property type="protein sequence ID" value="MRX45221.1"/>
    <property type="molecule type" value="Genomic_DNA"/>
</dbReference>
<feature type="transmembrane region" description="Helical" evidence="5">
    <location>
        <begin position="140"/>
        <end position="159"/>
    </location>
</feature>
<keyword evidence="7" id="KW-1185">Reference proteome</keyword>
<feature type="transmembrane region" description="Helical" evidence="5">
    <location>
        <begin position="36"/>
        <end position="57"/>
    </location>
</feature>
<reference evidence="6 7" key="1">
    <citation type="submission" date="2019-11" db="EMBL/GenBank/DDBJ databases">
        <title>Agromyces kandeliae sp. nov., isolated from mangrove soil.</title>
        <authorList>
            <person name="Wang R."/>
        </authorList>
    </citation>
    <scope>NUCLEOTIDE SEQUENCE [LARGE SCALE GENOMIC DNA]</scope>
    <source>
        <strain evidence="6 7">Q22</strain>
    </source>
</reference>
<feature type="transmembrane region" description="Helical" evidence="5">
    <location>
        <begin position="171"/>
        <end position="189"/>
    </location>
</feature>
<feature type="transmembrane region" description="Helical" evidence="5">
    <location>
        <begin position="101"/>
        <end position="128"/>
    </location>
</feature>
<protein>
    <submittedName>
        <fullName evidence="6">Bile acid:sodium symporter family protein</fullName>
    </submittedName>
</protein>
<evidence type="ECO:0000256" key="3">
    <source>
        <dbReference type="ARBA" id="ARBA00022989"/>
    </source>
</evidence>
<proteinExistence type="predicted"/>
<dbReference type="PANTHER" id="PTHR10361">
    <property type="entry name" value="SODIUM-BILE ACID COTRANSPORTER"/>
    <property type="match status" value="1"/>
</dbReference>
<comment type="caution">
    <text evidence="6">The sequence shown here is derived from an EMBL/GenBank/DDBJ whole genome shotgun (WGS) entry which is preliminary data.</text>
</comment>
<evidence type="ECO:0000256" key="1">
    <source>
        <dbReference type="ARBA" id="ARBA00004141"/>
    </source>
</evidence>
<dbReference type="GO" id="GO:0016020">
    <property type="term" value="C:membrane"/>
    <property type="evidence" value="ECO:0007669"/>
    <property type="project" value="UniProtKB-SubCell"/>
</dbReference>
<dbReference type="PANTHER" id="PTHR10361:SF24">
    <property type="entry name" value="P3 PROTEIN"/>
    <property type="match status" value="1"/>
</dbReference>
<comment type="subcellular location">
    <subcellularLocation>
        <location evidence="1">Membrane</location>
        <topology evidence="1">Multi-pass membrane protein</topology>
    </subcellularLocation>
</comment>
<dbReference type="Proteomes" id="UP000476511">
    <property type="component" value="Unassembled WGS sequence"/>
</dbReference>
<evidence type="ECO:0000313" key="7">
    <source>
        <dbReference type="Proteomes" id="UP000476511"/>
    </source>
</evidence>
<keyword evidence="4 5" id="KW-0472">Membrane</keyword>
<feature type="transmembrane region" description="Helical" evidence="5">
    <location>
        <begin position="195"/>
        <end position="220"/>
    </location>
</feature>
<dbReference type="AlphaFoldDB" id="A0A6L5R571"/>
<organism evidence="6 7">
    <name type="scientific">Agromyces kandeliae</name>
    <dbReference type="NCBI Taxonomy" id="2666141"/>
    <lineage>
        <taxon>Bacteria</taxon>
        <taxon>Bacillati</taxon>
        <taxon>Actinomycetota</taxon>
        <taxon>Actinomycetes</taxon>
        <taxon>Micrococcales</taxon>
        <taxon>Microbacteriaceae</taxon>
        <taxon>Agromyces</taxon>
    </lineage>
</organism>
<name>A0A6L5R571_9MICO</name>
<evidence type="ECO:0000256" key="5">
    <source>
        <dbReference type="SAM" id="Phobius"/>
    </source>
</evidence>
<keyword evidence="3 5" id="KW-1133">Transmembrane helix</keyword>
<dbReference type="InterPro" id="IPR038770">
    <property type="entry name" value="Na+/solute_symporter_sf"/>
</dbReference>
<evidence type="ECO:0000313" key="6">
    <source>
        <dbReference type="EMBL" id="MRX45221.1"/>
    </source>
</evidence>
<dbReference type="InterPro" id="IPR002657">
    <property type="entry name" value="BilAc:Na_symport/Acr3"/>
</dbReference>
<dbReference type="Gene3D" id="1.20.1530.20">
    <property type="match status" value="1"/>
</dbReference>
<sequence>MLSLLLPLALGLLMFGLGLSLTPADFARAARQPREVLIALGCQLVLLPALCFALVLATGLQNAGEAGPYLAAGMMLIAACPGGASASLFSHLFRGDVAFNVTVLAINSVISVFTFPLIANLSFAYFLADDTSIGLQPLDTLQVFVIALVPIAFGMLVRSRAPQFSARLDRPMRVASIVILLVVFVGALIVQSRDILPYLGSIAIIAIVFCIVNLSVGYFVPRLLRVSRARSIAITMELGIHTETLAITVAISVLNEPLLAVPAAAYTVLKFFVIPIFGWAITRKRDDLAVPAAAVAASGQDALPSSDSER</sequence>
<accession>A0A6L5R571</accession>
<evidence type="ECO:0000256" key="2">
    <source>
        <dbReference type="ARBA" id="ARBA00022692"/>
    </source>
</evidence>
<dbReference type="Pfam" id="PF01758">
    <property type="entry name" value="SBF"/>
    <property type="match status" value="1"/>
</dbReference>
<evidence type="ECO:0000256" key="4">
    <source>
        <dbReference type="ARBA" id="ARBA00023136"/>
    </source>
</evidence>
<feature type="transmembrane region" description="Helical" evidence="5">
    <location>
        <begin position="69"/>
        <end position="89"/>
    </location>
</feature>
<dbReference type="InterPro" id="IPR004710">
    <property type="entry name" value="Bilac:Na_transpt"/>
</dbReference>
<keyword evidence="2 5" id="KW-0812">Transmembrane</keyword>
<feature type="transmembrane region" description="Helical" evidence="5">
    <location>
        <begin position="260"/>
        <end position="281"/>
    </location>
</feature>
<gene>
    <name evidence="6" type="ORF">GJR97_16020</name>
</gene>
<feature type="transmembrane region" description="Helical" evidence="5">
    <location>
        <begin position="6"/>
        <end position="24"/>
    </location>
</feature>